<gene>
    <name evidence="3" type="ORF">B5V51_13478</name>
</gene>
<name>A0A2A4JQP6_HELVI</name>
<feature type="coiled-coil region" evidence="1">
    <location>
        <begin position="978"/>
        <end position="1043"/>
    </location>
</feature>
<feature type="coiled-coil region" evidence="1">
    <location>
        <begin position="1305"/>
        <end position="1370"/>
    </location>
</feature>
<protein>
    <submittedName>
        <fullName evidence="3">Uncharacterized protein</fullName>
    </submittedName>
</protein>
<proteinExistence type="predicted"/>
<organism evidence="3">
    <name type="scientific">Heliothis virescens</name>
    <name type="common">Tobacco budworm moth</name>
    <dbReference type="NCBI Taxonomy" id="7102"/>
    <lineage>
        <taxon>Eukaryota</taxon>
        <taxon>Metazoa</taxon>
        <taxon>Ecdysozoa</taxon>
        <taxon>Arthropoda</taxon>
        <taxon>Hexapoda</taxon>
        <taxon>Insecta</taxon>
        <taxon>Pterygota</taxon>
        <taxon>Neoptera</taxon>
        <taxon>Endopterygota</taxon>
        <taxon>Lepidoptera</taxon>
        <taxon>Glossata</taxon>
        <taxon>Ditrysia</taxon>
        <taxon>Noctuoidea</taxon>
        <taxon>Noctuidae</taxon>
        <taxon>Heliothinae</taxon>
        <taxon>Heliothis</taxon>
    </lineage>
</organism>
<reference evidence="3" key="1">
    <citation type="submission" date="2017-09" db="EMBL/GenBank/DDBJ databases">
        <title>Contemporary evolution of a Lepidopteran species, Heliothis virescens, in response to modern agricultural practices.</title>
        <authorList>
            <person name="Fritz M.L."/>
            <person name="Deyonke A.M."/>
            <person name="Papanicolaou A."/>
            <person name="Micinski S."/>
            <person name="Westbrook J."/>
            <person name="Gould F."/>
        </authorList>
    </citation>
    <scope>NUCLEOTIDE SEQUENCE [LARGE SCALE GENOMIC DNA]</scope>
    <source>
        <strain evidence="3">HvINT-</strain>
        <tissue evidence="3">Whole body</tissue>
    </source>
</reference>
<evidence type="ECO:0000256" key="2">
    <source>
        <dbReference type="SAM" id="MobiDB-lite"/>
    </source>
</evidence>
<evidence type="ECO:0000256" key="1">
    <source>
        <dbReference type="SAM" id="Coils"/>
    </source>
</evidence>
<feature type="region of interest" description="Disordered" evidence="2">
    <location>
        <begin position="66"/>
        <end position="100"/>
    </location>
</feature>
<accession>A0A2A4JQP6</accession>
<dbReference type="EMBL" id="NWSH01000767">
    <property type="protein sequence ID" value="PCG74321.1"/>
    <property type="molecule type" value="Genomic_DNA"/>
</dbReference>
<feature type="region of interest" description="Disordered" evidence="2">
    <location>
        <begin position="1600"/>
        <end position="1632"/>
    </location>
</feature>
<comment type="caution">
    <text evidence="3">The sequence shown here is derived from an EMBL/GenBank/DDBJ whole genome shotgun (WGS) entry which is preliminary data.</text>
</comment>
<evidence type="ECO:0000313" key="3">
    <source>
        <dbReference type="EMBL" id="PCG74321.1"/>
    </source>
</evidence>
<sequence>MEGIEEDVKNLEICSYRYLQQVAKAMSLPSNVKKVRLIKLINTKKYGTQQEVDELVKQVRQERQQLSQVRRKANKNRKKTNVQSTEISSTSNSLSPPITTTPIHTRHVVIRYSPEKHSPKKYPETISTRKYNLSRSDRVLRSFNRVKKPSYLLNNTLFNLINGSDTEDGSEVLNILNAEKTKQVDRFPKKTDDWKMHQLVPLTRSVHTSPPRARVQRRISGVYPLRPEELKVPNVAIRRADGSISKLRAIIQRPLSQRNLNYDRQSYNGASLLRTEASEHSYTATTSPQFTYNSTYPSSMTEITPNVNYRQSNLKIETQNLDNRPSNYTTTPTFSFRSINTSEIAHSISYRTTNMTEMTQSINYRVPNNSAVNMPENSNSSKSSDEMNMSNVYKENQPAEYSVYYHKKIRAEQVRSSRNRDMFRTVENDGQLPKINEVFSKFNSVYSKDIMQPLYVHVDNEPEIAPITYIPDPTTSYQGSSGLEKLYNMKTAFPPLLRICTTTNTRTVYSTPIITSAKAQPPNPMHLYNDALAPRDNQQYYVNEEGLPRVHDFFRNFHGDDGTLQDRHTTEDFRRSCSSIETLPSQEQELGANVTIPEMVEDALELISQDGDYMERMGMDIRMQCILCNWAGPKIILEYHIRKEHSEQIIQCSGNEWVATYTLGGLCARRSWVHRVLQTRGELYVISVQYHVPECFMAALSTLSEDDPPKTGSLTIYNRLTGEPFVWQGEVSEIDTDMDVKQNCLRIPLSRMDLLPNSANLQLTSRVLDSTFRYVKFIKKLRALEEEQSRGAVNKLKEEKDKQYSDFFIRCDRRSLINNVARRVDLCLMSYQEDLKAKRQRLVDLLTAEEEMNIRKFVEQAQAGAEAVWQDKKDRLAYLLDKRQKEHEEKYKDVPISKCVHVHPCIVKMRCKEMSEVQKYQIKDNEAKRMSEIELDKMWHEVAMKESEALAARLELDAIERLRRTHECLRHSDEQVALRQEQRRRDQERLKQESLKIKQMFEENRRKEDEDSRKLQEKRLETARERNEMIKERQETLEKQQAETKLINDTWDSLAGMGLADEKNKEALRRKKQMELDICNQRISKIKRDKVTQGIEDAKVLDQEMKRQQDVIDKKRCAHIIKTQKMREEVRTGIIEQIKDNALARERKAREDDDQVEYQRQVFKQVEELVKHKELTEAQARKIFQSQLHVDEMWRGALSVRRAVADCYQPSMIVRSPSRGRVGSKCVHVHPCIVKMRCKEMSEVQKYQIKDNEAKRMSEIELDKMWHEVAMKESEALAARLELDAIERLRRTHECLRHSDEQVALRQEQRRRDQERLKQESLKIKQMFEENRRKEDEDSRKLQEKRLETARERNEMIKERQETLEKQQAETKLINDTWDSLAGMGLADEKNKEALRRKKQMELDICNQRISKIKRDKVTQGIEDAKVLDQEMKRQQDVIDKKRCAHIIKTQKMREEVRTGIIEQIKDNALARERKAREDDDQVEYQRQVFKQVEELVKHKELTEAQARKIFQSQLLEQIDYNKLLKERARLEELDQLRKCEKAADDYQFEITKILCRLFFSEEIHPFMKKMYKGLKMPEKCPCSKPDYCAVGPKPITGGKTHSVPVLGPKGEPNAPQAGPGPSTPAVPGRKVPISLYI</sequence>
<feature type="compositionally biased region" description="Low complexity" evidence="2">
    <location>
        <begin position="84"/>
        <end position="100"/>
    </location>
</feature>
<feature type="compositionally biased region" description="Basic residues" evidence="2">
    <location>
        <begin position="69"/>
        <end position="80"/>
    </location>
</feature>
<keyword evidence="1" id="KW-0175">Coiled coil</keyword>
<dbReference type="STRING" id="7102.A0A2A4JQP6"/>